<dbReference type="Pfam" id="PF13601">
    <property type="entry name" value="HTH_34"/>
    <property type="match status" value="1"/>
</dbReference>
<accession>A0A3S9HDI8</accession>
<dbReference type="InterPro" id="IPR001845">
    <property type="entry name" value="HTH_ArsR_DNA-bd_dom"/>
</dbReference>
<protein>
    <submittedName>
        <fullName evidence="3">ArsR family transcriptional regulator</fullName>
    </submittedName>
</protein>
<evidence type="ECO:0000259" key="2">
    <source>
        <dbReference type="SMART" id="SM00418"/>
    </source>
</evidence>
<dbReference type="InterPro" id="IPR036388">
    <property type="entry name" value="WH-like_DNA-bd_sf"/>
</dbReference>
<dbReference type="OrthoDB" id="9800369at2"/>
<evidence type="ECO:0000256" key="1">
    <source>
        <dbReference type="ARBA" id="ARBA00023125"/>
    </source>
</evidence>
<dbReference type="InterPro" id="IPR011991">
    <property type="entry name" value="ArsR-like_HTH"/>
</dbReference>
<name>A0A3S9HDI8_9LACT</name>
<proteinExistence type="predicted"/>
<dbReference type="PANTHER" id="PTHR37318:SF1">
    <property type="entry name" value="BSL7504 PROTEIN"/>
    <property type="match status" value="1"/>
</dbReference>
<dbReference type="GO" id="GO:0003677">
    <property type="term" value="F:DNA binding"/>
    <property type="evidence" value="ECO:0007669"/>
    <property type="project" value="UniProtKB-KW"/>
</dbReference>
<dbReference type="InterPro" id="IPR036390">
    <property type="entry name" value="WH_DNA-bd_sf"/>
</dbReference>
<dbReference type="RefSeq" id="WP_126111774.1">
    <property type="nucleotide sequence ID" value="NZ_CP034465.1"/>
</dbReference>
<dbReference type="EMBL" id="CP034465">
    <property type="protein sequence ID" value="AZP05407.1"/>
    <property type="molecule type" value="Genomic_DNA"/>
</dbReference>
<sequence>MNINEISEAFSSKLRLAIISSLVNQNMVFSDLKEATGATDGNLSVQLKKLNNWGFINTKKVRYMDKLLTSYSLTKNGKTEFENYVLLLESILKKEGEEKE</sequence>
<keyword evidence="1" id="KW-0238">DNA-binding</keyword>
<evidence type="ECO:0000313" key="3">
    <source>
        <dbReference type="EMBL" id="AZP05407.1"/>
    </source>
</evidence>
<dbReference type="KEGG" id="jeh:EJN90_12550"/>
<dbReference type="SMART" id="SM00418">
    <property type="entry name" value="HTH_ARSR"/>
    <property type="match status" value="1"/>
</dbReference>
<feature type="domain" description="HTH arsR-type" evidence="2">
    <location>
        <begin position="5"/>
        <end position="90"/>
    </location>
</feature>
<dbReference type="Gene3D" id="1.10.10.10">
    <property type="entry name" value="Winged helix-like DNA-binding domain superfamily/Winged helix DNA-binding domain"/>
    <property type="match status" value="1"/>
</dbReference>
<evidence type="ECO:0000313" key="4">
    <source>
        <dbReference type="Proteomes" id="UP000273326"/>
    </source>
</evidence>
<dbReference type="AlphaFoldDB" id="A0A3S9HDI8"/>
<keyword evidence="4" id="KW-1185">Reference proteome</keyword>
<dbReference type="GO" id="GO:0003700">
    <property type="term" value="F:DNA-binding transcription factor activity"/>
    <property type="evidence" value="ECO:0007669"/>
    <property type="project" value="InterPro"/>
</dbReference>
<reference evidence="4" key="1">
    <citation type="submission" date="2018-12" db="EMBL/GenBank/DDBJ databases">
        <title>Complete genome sequencing of Jeotgalibaca sp. H21T32.</title>
        <authorList>
            <person name="Bae J.-W."/>
            <person name="Lee S.-Y."/>
        </authorList>
    </citation>
    <scope>NUCLEOTIDE SEQUENCE [LARGE SCALE GENOMIC DNA]</scope>
    <source>
        <strain evidence="4">H21T32</strain>
    </source>
</reference>
<dbReference type="InterPro" id="IPR027395">
    <property type="entry name" value="WH_DNA-bd_dom"/>
</dbReference>
<gene>
    <name evidence="3" type="ORF">EJN90_12550</name>
</gene>
<dbReference type="CDD" id="cd00090">
    <property type="entry name" value="HTH_ARSR"/>
    <property type="match status" value="1"/>
</dbReference>
<organism evidence="3 4">
    <name type="scientific">Jeotgalibaca ciconiae</name>
    <dbReference type="NCBI Taxonomy" id="2496265"/>
    <lineage>
        <taxon>Bacteria</taxon>
        <taxon>Bacillati</taxon>
        <taxon>Bacillota</taxon>
        <taxon>Bacilli</taxon>
        <taxon>Lactobacillales</taxon>
        <taxon>Carnobacteriaceae</taxon>
        <taxon>Jeotgalibaca</taxon>
    </lineage>
</organism>
<dbReference type="SUPFAM" id="SSF46785">
    <property type="entry name" value="Winged helix' DNA-binding domain"/>
    <property type="match status" value="1"/>
</dbReference>
<dbReference type="PANTHER" id="PTHR37318">
    <property type="entry name" value="BSL7504 PROTEIN"/>
    <property type="match status" value="1"/>
</dbReference>
<dbReference type="Proteomes" id="UP000273326">
    <property type="component" value="Chromosome"/>
</dbReference>